<dbReference type="Proteomes" id="UP000504636">
    <property type="component" value="Unplaced"/>
</dbReference>
<feature type="region of interest" description="Disordered" evidence="1">
    <location>
        <begin position="14"/>
        <end position="55"/>
    </location>
</feature>
<dbReference type="Gene3D" id="2.60.120.200">
    <property type="match status" value="1"/>
</dbReference>
<keyword evidence="3" id="KW-0430">Lectin</keyword>
<dbReference type="GO" id="GO:0004553">
    <property type="term" value="F:hydrolase activity, hydrolyzing O-glycosyl compounds"/>
    <property type="evidence" value="ECO:0007669"/>
    <property type="project" value="InterPro"/>
</dbReference>
<accession>A0A6A6Z867</accession>
<dbReference type="InterPro" id="IPR013320">
    <property type="entry name" value="ConA-like_dom_sf"/>
</dbReference>
<gene>
    <name evidence="3 5" type="ORF">BDZ99DRAFT_485070</name>
</gene>
<dbReference type="GO" id="GO:0030246">
    <property type="term" value="F:carbohydrate binding"/>
    <property type="evidence" value="ECO:0007669"/>
    <property type="project" value="UniProtKB-KW"/>
</dbReference>
<dbReference type="GO" id="GO:0005975">
    <property type="term" value="P:carbohydrate metabolic process"/>
    <property type="evidence" value="ECO:0007669"/>
    <property type="project" value="InterPro"/>
</dbReference>
<dbReference type="InterPro" id="IPR050546">
    <property type="entry name" value="Glycosyl_Hydrlase_16"/>
</dbReference>
<reference evidence="5" key="3">
    <citation type="submission" date="2025-04" db="UniProtKB">
        <authorList>
            <consortium name="RefSeq"/>
        </authorList>
    </citation>
    <scope>IDENTIFICATION</scope>
    <source>
        <strain evidence="5">CBS 304.34</strain>
    </source>
</reference>
<dbReference type="InterPro" id="IPR000757">
    <property type="entry name" value="Beta-glucanase-like"/>
</dbReference>
<evidence type="ECO:0000256" key="1">
    <source>
        <dbReference type="SAM" id="MobiDB-lite"/>
    </source>
</evidence>
<dbReference type="CDD" id="cd08023">
    <property type="entry name" value="GH16_laminarinase_like"/>
    <property type="match status" value="1"/>
</dbReference>
<evidence type="ECO:0000313" key="4">
    <source>
        <dbReference type="Proteomes" id="UP000504636"/>
    </source>
</evidence>
<reference evidence="5" key="2">
    <citation type="submission" date="2020-04" db="EMBL/GenBank/DDBJ databases">
        <authorList>
            <consortium name="NCBI Genome Project"/>
        </authorList>
    </citation>
    <scope>NUCLEOTIDE SEQUENCE</scope>
    <source>
        <strain evidence="5">CBS 304.34</strain>
    </source>
</reference>
<evidence type="ECO:0000313" key="5">
    <source>
        <dbReference type="RefSeq" id="XP_033583429.1"/>
    </source>
</evidence>
<keyword evidence="4" id="KW-1185">Reference proteome</keyword>
<proteinExistence type="predicted"/>
<dbReference type="GeneID" id="54463577"/>
<dbReference type="EMBL" id="MU003693">
    <property type="protein sequence ID" value="KAF2816465.1"/>
    <property type="molecule type" value="Genomic_DNA"/>
</dbReference>
<dbReference type="AlphaFoldDB" id="A0A6A6Z867"/>
<dbReference type="OrthoDB" id="192832at2759"/>
<dbReference type="Pfam" id="PF26113">
    <property type="entry name" value="GH16_XgeA"/>
    <property type="match status" value="1"/>
</dbReference>
<evidence type="ECO:0000313" key="3">
    <source>
        <dbReference type="EMBL" id="KAF2816465.1"/>
    </source>
</evidence>
<name>A0A6A6Z867_9PEZI</name>
<protein>
    <submittedName>
        <fullName evidence="3 5">Concanavalin A-like lectin/glucanase</fullName>
    </submittedName>
</protein>
<feature type="compositionally biased region" description="Pro residues" evidence="1">
    <location>
        <begin position="28"/>
        <end position="43"/>
    </location>
</feature>
<feature type="compositionally biased region" description="Low complexity" evidence="1">
    <location>
        <begin position="44"/>
        <end position="55"/>
    </location>
</feature>
<dbReference type="PANTHER" id="PTHR10963">
    <property type="entry name" value="GLYCOSYL HYDROLASE-RELATED"/>
    <property type="match status" value="1"/>
</dbReference>
<dbReference type="SUPFAM" id="SSF49899">
    <property type="entry name" value="Concanavalin A-like lectins/glucanases"/>
    <property type="match status" value="1"/>
</dbReference>
<organism evidence="3">
    <name type="scientific">Mytilinidion resinicola</name>
    <dbReference type="NCBI Taxonomy" id="574789"/>
    <lineage>
        <taxon>Eukaryota</taxon>
        <taxon>Fungi</taxon>
        <taxon>Dikarya</taxon>
        <taxon>Ascomycota</taxon>
        <taxon>Pezizomycotina</taxon>
        <taxon>Dothideomycetes</taxon>
        <taxon>Pleosporomycetidae</taxon>
        <taxon>Mytilinidiales</taxon>
        <taxon>Mytilinidiaceae</taxon>
        <taxon>Mytilinidion</taxon>
    </lineage>
</organism>
<reference evidence="3 5" key="1">
    <citation type="journal article" date="2020" name="Stud. Mycol.">
        <title>101 Dothideomycetes genomes: a test case for predicting lifestyles and emergence of pathogens.</title>
        <authorList>
            <person name="Haridas S."/>
            <person name="Albert R."/>
            <person name="Binder M."/>
            <person name="Bloem J."/>
            <person name="Labutti K."/>
            <person name="Salamov A."/>
            <person name="Andreopoulos B."/>
            <person name="Baker S."/>
            <person name="Barry K."/>
            <person name="Bills G."/>
            <person name="Bluhm B."/>
            <person name="Cannon C."/>
            <person name="Castanera R."/>
            <person name="Culley D."/>
            <person name="Daum C."/>
            <person name="Ezra D."/>
            <person name="Gonzalez J."/>
            <person name="Henrissat B."/>
            <person name="Kuo A."/>
            <person name="Liang C."/>
            <person name="Lipzen A."/>
            <person name="Lutzoni F."/>
            <person name="Magnuson J."/>
            <person name="Mondo S."/>
            <person name="Nolan M."/>
            <person name="Ohm R."/>
            <person name="Pangilinan J."/>
            <person name="Park H.-J."/>
            <person name="Ramirez L."/>
            <person name="Alfaro M."/>
            <person name="Sun H."/>
            <person name="Tritt A."/>
            <person name="Yoshinaga Y."/>
            <person name="Zwiers L.-H."/>
            <person name="Turgeon B."/>
            <person name="Goodwin S."/>
            <person name="Spatafora J."/>
            <person name="Crous P."/>
            <person name="Grigoriev I."/>
        </authorList>
    </citation>
    <scope>NUCLEOTIDE SEQUENCE</scope>
    <source>
        <strain evidence="3 5">CBS 304.34</strain>
    </source>
</reference>
<feature type="domain" description="GH16" evidence="2">
    <location>
        <begin position="33"/>
        <end position="294"/>
    </location>
</feature>
<evidence type="ECO:0000259" key="2">
    <source>
        <dbReference type="PROSITE" id="PS51762"/>
    </source>
</evidence>
<dbReference type="PROSITE" id="PS51762">
    <property type="entry name" value="GH16_2"/>
    <property type="match status" value="1"/>
</dbReference>
<dbReference type="PANTHER" id="PTHR10963:SF53">
    <property type="entry name" value="GH16 DOMAIN-CONTAINING PROTEIN"/>
    <property type="match status" value="1"/>
</dbReference>
<dbReference type="RefSeq" id="XP_033583429.1">
    <property type="nucleotide sequence ID" value="XM_033722684.1"/>
</dbReference>
<sequence length="305" mass="33981">MSFRHALDSAFEKGKAKLNEFQANNNRPPVPARPHSNQPPPVPTSSKPGSSAPAAAYWQPNLHASRAVTEDFRHELGDHGWGNNESQNYTNNPANSFYTPDGKLVVRAIADSTQQQRYTSARLTSHQTLSRPRGFLSVSIQAPCASGIWPAFWLLPADPFVWPTDGEVDIFESWNGDLVNHSCLHWGFFNGEDWNKHRVVETHVPSMPHSVHTFGFAWNQDTGKLLWYIDGAPVMKANIPPGTRPMADFRIIINVAMGGNVCGGKLPDNGWYDLVLSDLKMVDDPAGGWDRFEHEWNQTKEGRAG</sequence>